<feature type="region of interest" description="Disordered" evidence="1">
    <location>
        <begin position="434"/>
        <end position="532"/>
    </location>
</feature>
<feature type="region of interest" description="Disordered" evidence="1">
    <location>
        <begin position="34"/>
        <end position="60"/>
    </location>
</feature>
<proteinExistence type="predicted"/>
<dbReference type="Proteomes" id="UP000813444">
    <property type="component" value="Unassembled WGS sequence"/>
</dbReference>
<name>A0A8K0SVK8_9HYPO</name>
<dbReference type="OrthoDB" id="5379885at2759"/>
<sequence length="550" mass="60474">MDSLDGFLLTPPDRNQILGRAVWKPRYVIVGRRSQSYRDQNHSQGLPSVTSSRSSASVPKPLTRISTEEYCISIYKSKDDAEPIHQWAINSVADCQVDVVAHRKQGPSLPTLIVTLADKEKKRRSSRAAGLISGKEPTNTSIWFRAAPDAPYPSLHDWARFISSKRGAIPNSPTASTFTTSTARRDFSDTFSPVNYSGRNDNRSLQHKNSINTQYTACRERPKTFSSTSASLRSKRSDISSPASSNYPIQQMGLATHMPQAIPMDLPSPSTVDYQGEFIEGWTTAQGRSSTVSSPLNGRDSLSSHALPSPMNQSSSPPAPRETILDRAFQMKFIPGSDREVPGEEKLSSLARFEALMREADEKRKEREAAEKAEVMAMRSAFDSGDTSEESDANTTDDSDSDDANFVHEHEEPRSPSLIPPTAQRALDFIASRHEPVRSPTSPRPIFPKGHLSQRADTFPLRSQPPPRPHTAHGKTRPVGGRSYSIPQPYEPAPSMDATLMGRRPSDGGLLRSNAEKRLSGSSTKRRTLTEGVAASAASSTYSLRPYHGI</sequence>
<accession>A0A8K0SVK8</accession>
<dbReference type="AlphaFoldDB" id="A0A8K0SVK8"/>
<feature type="compositionally biased region" description="Acidic residues" evidence="1">
    <location>
        <begin position="386"/>
        <end position="403"/>
    </location>
</feature>
<feature type="region of interest" description="Disordered" evidence="1">
    <location>
        <begin position="218"/>
        <end position="247"/>
    </location>
</feature>
<feature type="compositionally biased region" description="Polar residues" evidence="1">
    <location>
        <begin position="285"/>
        <end position="316"/>
    </location>
</feature>
<reference evidence="2" key="1">
    <citation type="journal article" date="2021" name="Nat. Commun.">
        <title>Genetic determinants of endophytism in the Arabidopsis root mycobiome.</title>
        <authorList>
            <person name="Mesny F."/>
            <person name="Miyauchi S."/>
            <person name="Thiergart T."/>
            <person name="Pickel B."/>
            <person name="Atanasova L."/>
            <person name="Karlsson M."/>
            <person name="Huettel B."/>
            <person name="Barry K.W."/>
            <person name="Haridas S."/>
            <person name="Chen C."/>
            <person name="Bauer D."/>
            <person name="Andreopoulos W."/>
            <person name="Pangilinan J."/>
            <person name="LaButti K."/>
            <person name="Riley R."/>
            <person name="Lipzen A."/>
            <person name="Clum A."/>
            <person name="Drula E."/>
            <person name="Henrissat B."/>
            <person name="Kohler A."/>
            <person name="Grigoriev I.V."/>
            <person name="Martin F.M."/>
            <person name="Hacquard S."/>
        </authorList>
    </citation>
    <scope>NUCLEOTIDE SEQUENCE</scope>
    <source>
        <strain evidence="2">MPI-CAGE-CH-0235</strain>
    </source>
</reference>
<gene>
    <name evidence="2" type="ORF">B0I35DRAFT_479105</name>
</gene>
<feature type="compositionally biased region" description="Basic and acidic residues" evidence="1">
    <location>
        <begin position="405"/>
        <end position="414"/>
    </location>
</feature>
<organism evidence="2 3">
    <name type="scientific">Stachybotrys elegans</name>
    <dbReference type="NCBI Taxonomy" id="80388"/>
    <lineage>
        <taxon>Eukaryota</taxon>
        <taxon>Fungi</taxon>
        <taxon>Dikarya</taxon>
        <taxon>Ascomycota</taxon>
        <taxon>Pezizomycotina</taxon>
        <taxon>Sordariomycetes</taxon>
        <taxon>Hypocreomycetidae</taxon>
        <taxon>Hypocreales</taxon>
        <taxon>Stachybotryaceae</taxon>
        <taxon>Stachybotrys</taxon>
    </lineage>
</organism>
<evidence type="ECO:0000313" key="3">
    <source>
        <dbReference type="Proteomes" id="UP000813444"/>
    </source>
</evidence>
<protein>
    <submittedName>
        <fullName evidence="2">Uncharacterized protein</fullName>
    </submittedName>
</protein>
<dbReference type="EMBL" id="JAGPNK010000007">
    <property type="protein sequence ID" value="KAH7318618.1"/>
    <property type="molecule type" value="Genomic_DNA"/>
</dbReference>
<feature type="region of interest" description="Disordered" evidence="1">
    <location>
        <begin position="380"/>
        <end position="421"/>
    </location>
</feature>
<feature type="compositionally biased region" description="Low complexity" evidence="1">
    <location>
        <begin position="48"/>
        <end position="57"/>
    </location>
</feature>
<comment type="caution">
    <text evidence="2">The sequence shown here is derived from an EMBL/GenBank/DDBJ whole genome shotgun (WGS) entry which is preliminary data.</text>
</comment>
<keyword evidence="3" id="KW-1185">Reference proteome</keyword>
<evidence type="ECO:0000256" key="1">
    <source>
        <dbReference type="SAM" id="MobiDB-lite"/>
    </source>
</evidence>
<feature type="region of interest" description="Disordered" evidence="1">
    <location>
        <begin position="285"/>
        <end position="321"/>
    </location>
</feature>
<feature type="compositionally biased region" description="Polar residues" evidence="1">
    <location>
        <begin position="34"/>
        <end position="47"/>
    </location>
</feature>
<evidence type="ECO:0000313" key="2">
    <source>
        <dbReference type="EMBL" id="KAH7318618.1"/>
    </source>
</evidence>